<proteinExistence type="predicted"/>
<feature type="region of interest" description="Disordered" evidence="1">
    <location>
        <begin position="1"/>
        <end position="44"/>
    </location>
</feature>
<feature type="region of interest" description="Disordered" evidence="1">
    <location>
        <begin position="106"/>
        <end position="212"/>
    </location>
</feature>
<name>A0A0D0C9M9_9AGAM</name>
<gene>
    <name evidence="2" type="ORF">PAXRUDRAFT_28375</name>
</gene>
<feature type="compositionally biased region" description="Polar residues" evidence="1">
    <location>
        <begin position="1"/>
        <end position="12"/>
    </location>
</feature>
<evidence type="ECO:0000313" key="2">
    <source>
        <dbReference type="EMBL" id="KIK79592.1"/>
    </source>
</evidence>
<organism evidence="2 3">
    <name type="scientific">Paxillus rubicundulus Ve08.2h10</name>
    <dbReference type="NCBI Taxonomy" id="930991"/>
    <lineage>
        <taxon>Eukaryota</taxon>
        <taxon>Fungi</taxon>
        <taxon>Dikarya</taxon>
        <taxon>Basidiomycota</taxon>
        <taxon>Agaricomycotina</taxon>
        <taxon>Agaricomycetes</taxon>
        <taxon>Agaricomycetidae</taxon>
        <taxon>Boletales</taxon>
        <taxon>Paxilineae</taxon>
        <taxon>Paxillaceae</taxon>
        <taxon>Paxillus</taxon>
    </lineage>
</organism>
<dbReference type="Proteomes" id="UP000054538">
    <property type="component" value="Unassembled WGS sequence"/>
</dbReference>
<evidence type="ECO:0000256" key="1">
    <source>
        <dbReference type="SAM" id="MobiDB-lite"/>
    </source>
</evidence>
<dbReference type="InParanoid" id="A0A0D0C9M9"/>
<feature type="compositionally biased region" description="Basic residues" evidence="1">
    <location>
        <begin position="109"/>
        <end position="131"/>
    </location>
</feature>
<feature type="compositionally biased region" description="Basic residues" evidence="1">
    <location>
        <begin position="23"/>
        <end position="42"/>
    </location>
</feature>
<evidence type="ECO:0000313" key="3">
    <source>
        <dbReference type="Proteomes" id="UP000054538"/>
    </source>
</evidence>
<dbReference type="EMBL" id="KN826238">
    <property type="protein sequence ID" value="KIK79592.1"/>
    <property type="molecule type" value="Genomic_DNA"/>
</dbReference>
<reference evidence="3" key="2">
    <citation type="submission" date="2015-01" db="EMBL/GenBank/DDBJ databases">
        <title>Evolutionary Origins and Diversification of the Mycorrhizal Mutualists.</title>
        <authorList>
            <consortium name="DOE Joint Genome Institute"/>
            <consortium name="Mycorrhizal Genomics Consortium"/>
            <person name="Kohler A."/>
            <person name="Kuo A."/>
            <person name="Nagy L.G."/>
            <person name="Floudas D."/>
            <person name="Copeland A."/>
            <person name="Barry K.W."/>
            <person name="Cichocki N."/>
            <person name="Veneault-Fourrey C."/>
            <person name="LaButti K."/>
            <person name="Lindquist E.A."/>
            <person name="Lipzen A."/>
            <person name="Lundell T."/>
            <person name="Morin E."/>
            <person name="Murat C."/>
            <person name="Riley R."/>
            <person name="Ohm R."/>
            <person name="Sun H."/>
            <person name="Tunlid A."/>
            <person name="Henrissat B."/>
            <person name="Grigoriev I.V."/>
            <person name="Hibbett D.S."/>
            <person name="Martin F."/>
        </authorList>
    </citation>
    <scope>NUCLEOTIDE SEQUENCE [LARGE SCALE GENOMIC DNA]</scope>
    <source>
        <strain evidence="3">Ve08.2h10</strain>
    </source>
</reference>
<accession>A0A0D0C9M9</accession>
<feature type="compositionally biased region" description="Basic and acidic residues" evidence="1">
    <location>
        <begin position="13"/>
        <end position="22"/>
    </location>
</feature>
<protein>
    <submittedName>
        <fullName evidence="2">Uncharacterized protein</fullName>
    </submittedName>
</protein>
<dbReference type="HOGENOM" id="CLU_1300064_0_0_1"/>
<feature type="compositionally biased region" description="Basic and acidic residues" evidence="1">
    <location>
        <begin position="167"/>
        <end position="178"/>
    </location>
</feature>
<feature type="compositionally biased region" description="Polar residues" evidence="1">
    <location>
        <begin position="155"/>
        <end position="166"/>
    </location>
</feature>
<dbReference type="OrthoDB" id="2682158at2759"/>
<keyword evidence="3" id="KW-1185">Reference proteome</keyword>
<sequence length="212" mass="23810">MENSSLILISPSSEKRAKEHREKVAKHEKKVRKMISKPKGHPGRHDGYSIIEALGLIAKKAQYNVICMTKDIICNLVVKYLDTSCSLRQQQDKLLVKKVIKQAQSELKKLRRSKKCQMKAEMKKKKQKNKRKLNDSDADEATSSKGAAKKRKLEAQTTNPSNPKSNIHSDHHGKEKQPKAQQKAGCSNTVISDDEDDTGGSGEMEVWTCTSI</sequence>
<reference evidence="2 3" key="1">
    <citation type="submission" date="2014-04" db="EMBL/GenBank/DDBJ databases">
        <authorList>
            <consortium name="DOE Joint Genome Institute"/>
            <person name="Kuo A."/>
            <person name="Kohler A."/>
            <person name="Jargeat P."/>
            <person name="Nagy L.G."/>
            <person name="Floudas D."/>
            <person name="Copeland A."/>
            <person name="Barry K.W."/>
            <person name="Cichocki N."/>
            <person name="Veneault-Fourrey C."/>
            <person name="LaButti K."/>
            <person name="Lindquist E.A."/>
            <person name="Lipzen A."/>
            <person name="Lundell T."/>
            <person name="Morin E."/>
            <person name="Murat C."/>
            <person name="Sun H."/>
            <person name="Tunlid A."/>
            <person name="Henrissat B."/>
            <person name="Grigoriev I.V."/>
            <person name="Hibbett D.S."/>
            <person name="Martin F."/>
            <person name="Nordberg H.P."/>
            <person name="Cantor M.N."/>
            <person name="Hua S.X."/>
        </authorList>
    </citation>
    <scope>NUCLEOTIDE SEQUENCE [LARGE SCALE GENOMIC DNA]</scope>
    <source>
        <strain evidence="2 3">Ve08.2h10</strain>
    </source>
</reference>
<dbReference type="AlphaFoldDB" id="A0A0D0C9M9"/>